<evidence type="ECO:0000313" key="11">
    <source>
        <dbReference type="Proteomes" id="UP001431776"/>
    </source>
</evidence>
<dbReference type="InterPro" id="IPR013780">
    <property type="entry name" value="Glyco_hydro_b"/>
</dbReference>
<accession>A0AAW6TZD5</accession>
<dbReference type="EC" id="3.2.1.51" evidence="3"/>
<feature type="site" description="May be important for catalysis" evidence="7">
    <location>
        <position position="245"/>
    </location>
</feature>
<dbReference type="EMBL" id="JASCXX010000007">
    <property type="protein sequence ID" value="MDI6448908.1"/>
    <property type="molecule type" value="Genomic_DNA"/>
</dbReference>
<dbReference type="PRINTS" id="PR00741">
    <property type="entry name" value="GLHYDRLASE29"/>
</dbReference>
<evidence type="ECO:0000313" key="10">
    <source>
        <dbReference type="EMBL" id="MDI6448908.1"/>
    </source>
</evidence>
<dbReference type="Gene3D" id="3.20.20.80">
    <property type="entry name" value="Glycosidases"/>
    <property type="match status" value="1"/>
</dbReference>
<evidence type="ECO:0000256" key="2">
    <source>
        <dbReference type="ARBA" id="ARBA00007951"/>
    </source>
</evidence>
<evidence type="ECO:0000256" key="8">
    <source>
        <dbReference type="SAM" id="SignalP"/>
    </source>
</evidence>
<evidence type="ECO:0000256" key="6">
    <source>
        <dbReference type="ARBA" id="ARBA00023295"/>
    </source>
</evidence>
<dbReference type="SMART" id="SM00812">
    <property type="entry name" value="Alpha_L_fucos"/>
    <property type="match status" value="1"/>
</dbReference>
<keyword evidence="11" id="KW-1185">Reference proteome</keyword>
<evidence type="ECO:0000256" key="4">
    <source>
        <dbReference type="ARBA" id="ARBA00022729"/>
    </source>
</evidence>
<dbReference type="InterPro" id="IPR016286">
    <property type="entry name" value="FUC_metazoa-typ"/>
</dbReference>
<feature type="signal peptide" evidence="8">
    <location>
        <begin position="1"/>
        <end position="20"/>
    </location>
</feature>
<dbReference type="InterPro" id="IPR057739">
    <property type="entry name" value="Glyco_hydro_29_N"/>
</dbReference>
<sequence length="431" mass="49821">MTIFRFVAVVLVSLSLTAGAGTGNKPERVEWFMDQGLGMFVHWSVDAQLGSVISHSMVGASQDYLDRFILELPRTFYPERFNPDEWARLARRAGMKYVVFTTKHHSGFCMFHTRTTSFNIRHTPYREDITAQLFQSLRKHGIAVGVYFSPDDFWLLHTQGKDVSRRRPEALPQNNPELMAHNKAQLRELLTKYGPIDVLFIDGEPDELKELAWELQPNLVITRGEMETPEQNTPDEPMPGPWEACYTLGTQWQFKPTNEDYKSGTQLIEMLIEIRAKGGNFLLNVGPQPDGIIPFEQERRIRELALWMFINREAIYEIRPWHVIREGEIWFTKAKDTDTVYAFLTKLPDWKRGDRKEFTLKSVMTTERTVVSVLGQSGRVLEYNTQVIPETRWSQEADGLHVSVMRAQRIYNDSKWPNPVVLKITNAKATP</sequence>
<evidence type="ECO:0000256" key="7">
    <source>
        <dbReference type="PIRSR" id="PIRSR001092-1"/>
    </source>
</evidence>
<keyword evidence="6" id="KW-0326">Glycosidase</keyword>
<proteinExistence type="inferred from homology"/>
<comment type="caution">
    <text evidence="10">The sequence shown here is derived from an EMBL/GenBank/DDBJ whole genome shotgun (WGS) entry which is preliminary data.</text>
</comment>
<dbReference type="InterPro" id="IPR000933">
    <property type="entry name" value="Glyco_hydro_29"/>
</dbReference>
<dbReference type="PANTHER" id="PTHR10030">
    <property type="entry name" value="ALPHA-L-FUCOSIDASE"/>
    <property type="match status" value="1"/>
</dbReference>
<comment type="function">
    <text evidence="1">Alpha-L-fucosidase is responsible for hydrolyzing the alpha-1,6-linked fucose joined to the reducing-end N-acetylglucosamine of the carbohydrate moieties of glycoproteins.</text>
</comment>
<feature type="chain" id="PRO_5043835052" description="alpha-L-fucosidase" evidence="8">
    <location>
        <begin position="21"/>
        <end position="431"/>
    </location>
</feature>
<name>A0AAW6TZD5_9BACT</name>
<gene>
    <name evidence="10" type="ORF">QJ522_07605</name>
</gene>
<comment type="similarity">
    <text evidence="2">Belongs to the glycosyl hydrolase 29 family.</text>
</comment>
<keyword evidence="4 8" id="KW-0732">Signal</keyword>
<dbReference type="Gene3D" id="2.60.40.1180">
    <property type="entry name" value="Golgi alpha-mannosidase II"/>
    <property type="match status" value="1"/>
</dbReference>
<reference evidence="10" key="1">
    <citation type="submission" date="2023-05" db="EMBL/GenBank/DDBJ databases">
        <title>Anaerotaeda fermentans gen. nov., sp. nov., a novel anaerobic planctomycete of the new family within the order Sedimentisphaerales isolated from Taman Peninsula, Russia.</title>
        <authorList>
            <person name="Khomyakova M.A."/>
            <person name="Merkel A.Y."/>
            <person name="Slobodkin A.I."/>
        </authorList>
    </citation>
    <scope>NUCLEOTIDE SEQUENCE</scope>
    <source>
        <strain evidence="10">M17dextr</strain>
    </source>
</reference>
<dbReference type="InterPro" id="IPR017853">
    <property type="entry name" value="GH"/>
</dbReference>
<dbReference type="RefSeq" id="WP_349244318.1">
    <property type="nucleotide sequence ID" value="NZ_JASCXX010000007.1"/>
</dbReference>
<feature type="domain" description="Glycoside hydrolase family 29 N-terminal" evidence="9">
    <location>
        <begin position="28"/>
        <end position="313"/>
    </location>
</feature>
<dbReference type="Proteomes" id="UP001431776">
    <property type="component" value="Unassembled WGS sequence"/>
</dbReference>
<dbReference type="AlphaFoldDB" id="A0AAW6TZD5"/>
<dbReference type="GO" id="GO:0005764">
    <property type="term" value="C:lysosome"/>
    <property type="evidence" value="ECO:0007669"/>
    <property type="project" value="TreeGrafter"/>
</dbReference>
<evidence type="ECO:0000259" key="9">
    <source>
        <dbReference type="Pfam" id="PF01120"/>
    </source>
</evidence>
<dbReference type="PANTHER" id="PTHR10030:SF37">
    <property type="entry name" value="ALPHA-L-FUCOSIDASE-RELATED"/>
    <property type="match status" value="1"/>
</dbReference>
<protein>
    <recommendedName>
        <fullName evidence="3">alpha-L-fucosidase</fullName>
        <ecNumber evidence="3">3.2.1.51</ecNumber>
    </recommendedName>
</protein>
<evidence type="ECO:0000256" key="5">
    <source>
        <dbReference type="ARBA" id="ARBA00022801"/>
    </source>
</evidence>
<dbReference type="GO" id="GO:0006004">
    <property type="term" value="P:fucose metabolic process"/>
    <property type="evidence" value="ECO:0007669"/>
    <property type="project" value="InterPro"/>
</dbReference>
<keyword evidence="5" id="KW-0378">Hydrolase</keyword>
<dbReference type="PIRSF" id="PIRSF001092">
    <property type="entry name" value="Alpha-L-fucosidase"/>
    <property type="match status" value="1"/>
</dbReference>
<dbReference type="SUPFAM" id="SSF51445">
    <property type="entry name" value="(Trans)glycosidases"/>
    <property type="match status" value="1"/>
</dbReference>
<evidence type="ECO:0000256" key="3">
    <source>
        <dbReference type="ARBA" id="ARBA00012662"/>
    </source>
</evidence>
<organism evidence="10 11">
    <name type="scientific">Anaerobaca lacustris</name>
    <dbReference type="NCBI Taxonomy" id="3044600"/>
    <lineage>
        <taxon>Bacteria</taxon>
        <taxon>Pseudomonadati</taxon>
        <taxon>Planctomycetota</taxon>
        <taxon>Phycisphaerae</taxon>
        <taxon>Sedimentisphaerales</taxon>
        <taxon>Anaerobacaceae</taxon>
        <taxon>Anaerobaca</taxon>
    </lineage>
</organism>
<evidence type="ECO:0000256" key="1">
    <source>
        <dbReference type="ARBA" id="ARBA00004071"/>
    </source>
</evidence>
<dbReference type="GO" id="GO:0016139">
    <property type="term" value="P:glycoside catabolic process"/>
    <property type="evidence" value="ECO:0007669"/>
    <property type="project" value="TreeGrafter"/>
</dbReference>
<dbReference type="GO" id="GO:0004560">
    <property type="term" value="F:alpha-L-fucosidase activity"/>
    <property type="evidence" value="ECO:0007669"/>
    <property type="project" value="InterPro"/>
</dbReference>
<dbReference type="Pfam" id="PF01120">
    <property type="entry name" value="Alpha_L_fucos"/>
    <property type="match status" value="1"/>
</dbReference>